<evidence type="ECO:0000256" key="1">
    <source>
        <dbReference type="SAM" id="SignalP"/>
    </source>
</evidence>
<keyword evidence="2" id="KW-0378">Hydrolase</keyword>
<gene>
    <name evidence="2" type="ORF">ACFQ2K_20595</name>
</gene>
<dbReference type="InterPro" id="IPR050583">
    <property type="entry name" value="Mycobacterial_A85_antigen"/>
</dbReference>
<feature type="signal peptide" evidence="1">
    <location>
        <begin position="1"/>
        <end position="34"/>
    </location>
</feature>
<dbReference type="Gene3D" id="3.40.50.1820">
    <property type="entry name" value="alpha/beta hydrolase"/>
    <property type="match status" value="1"/>
</dbReference>
<name>A0ABW2WU21_9ACTN</name>
<reference evidence="3" key="1">
    <citation type="journal article" date="2019" name="Int. J. Syst. Evol. Microbiol.">
        <title>The Global Catalogue of Microorganisms (GCM) 10K type strain sequencing project: providing services to taxonomists for standard genome sequencing and annotation.</title>
        <authorList>
            <consortium name="The Broad Institute Genomics Platform"/>
            <consortium name="The Broad Institute Genome Sequencing Center for Infectious Disease"/>
            <person name="Wu L."/>
            <person name="Ma J."/>
        </authorList>
    </citation>
    <scope>NUCLEOTIDE SEQUENCE [LARGE SCALE GENOMIC DNA]</scope>
    <source>
        <strain evidence="3">JCM 12607</strain>
    </source>
</reference>
<accession>A0ABW2WU21</accession>
<dbReference type="GO" id="GO:0016787">
    <property type="term" value="F:hydrolase activity"/>
    <property type="evidence" value="ECO:0007669"/>
    <property type="project" value="UniProtKB-KW"/>
</dbReference>
<dbReference type="PANTHER" id="PTHR48098:SF1">
    <property type="entry name" value="DIACYLGLYCEROL ACYLTRANSFERASE_MYCOLYLTRANSFERASE AG85A"/>
    <property type="match status" value="1"/>
</dbReference>
<evidence type="ECO:0000313" key="2">
    <source>
        <dbReference type="EMBL" id="MFD0624785.1"/>
    </source>
</evidence>
<dbReference type="InterPro" id="IPR000801">
    <property type="entry name" value="Esterase-like"/>
</dbReference>
<comment type="caution">
    <text evidence="2">The sequence shown here is derived from an EMBL/GenBank/DDBJ whole genome shotgun (WGS) entry which is preliminary data.</text>
</comment>
<organism evidence="2 3">
    <name type="scientific">Streptomyces sanglieri</name>
    <dbReference type="NCBI Taxonomy" id="193460"/>
    <lineage>
        <taxon>Bacteria</taxon>
        <taxon>Bacillati</taxon>
        <taxon>Actinomycetota</taxon>
        <taxon>Actinomycetes</taxon>
        <taxon>Kitasatosporales</taxon>
        <taxon>Streptomycetaceae</taxon>
        <taxon>Streptomyces</taxon>
    </lineage>
</organism>
<dbReference type="PANTHER" id="PTHR48098">
    <property type="entry name" value="ENTEROCHELIN ESTERASE-RELATED"/>
    <property type="match status" value="1"/>
</dbReference>
<feature type="chain" id="PRO_5045771994" evidence="1">
    <location>
        <begin position="35"/>
        <end position="262"/>
    </location>
</feature>
<dbReference type="Proteomes" id="UP001596915">
    <property type="component" value="Unassembled WGS sequence"/>
</dbReference>
<keyword evidence="3" id="KW-1185">Reference proteome</keyword>
<protein>
    <submittedName>
        <fullName evidence="2">Alpha/beta hydrolase</fullName>
    </submittedName>
</protein>
<dbReference type="Pfam" id="PF00756">
    <property type="entry name" value="Esterase"/>
    <property type="match status" value="1"/>
</dbReference>
<sequence>MRTPLTTWRARTRTALVAAALTMTATLAAPLAHAEGAAPPVLSDGFGLTQVAGGTEVHSDDDFTITVTTPQVAGPHRIRIFLPSGYRTDPGKRWPVAYFLHGGPGNPDDAAAAPALRSDSMITVVPDGGRKGWYADWLMQNTAEGAANWETFHLKQVVPFIDANLRTIADKDHRAVVGLSMGGFGALHYGEARPDLFGHVASLSGGIDFGMAEVRAAVLATELNVTGAWCAVSTSTPSGTGQCTGYGPTVDSDAIFGSPIRS</sequence>
<dbReference type="EMBL" id="JBHTGL010000008">
    <property type="protein sequence ID" value="MFD0624785.1"/>
    <property type="molecule type" value="Genomic_DNA"/>
</dbReference>
<dbReference type="SUPFAM" id="SSF53474">
    <property type="entry name" value="alpha/beta-Hydrolases"/>
    <property type="match status" value="1"/>
</dbReference>
<dbReference type="InterPro" id="IPR029058">
    <property type="entry name" value="AB_hydrolase_fold"/>
</dbReference>
<proteinExistence type="predicted"/>
<evidence type="ECO:0000313" key="3">
    <source>
        <dbReference type="Proteomes" id="UP001596915"/>
    </source>
</evidence>
<keyword evidence="1" id="KW-0732">Signal</keyword>